<keyword evidence="5" id="KW-0239">DNA-directed DNA polymerase</keyword>
<evidence type="ECO:0000256" key="1">
    <source>
        <dbReference type="ARBA" id="ARBA00010945"/>
    </source>
</evidence>
<dbReference type="PANTHER" id="PTHR11076:SF35">
    <property type="entry name" value="DNA REPAIR PROTEIN HOMOLOG YOBH"/>
    <property type="match status" value="1"/>
</dbReference>
<dbReference type="Gene3D" id="3.30.70.270">
    <property type="match status" value="1"/>
</dbReference>
<dbReference type="GO" id="GO:0042276">
    <property type="term" value="P:error-prone translesion synthesis"/>
    <property type="evidence" value="ECO:0007669"/>
    <property type="project" value="TreeGrafter"/>
</dbReference>
<evidence type="ECO:0000256" key="2">
    <source>
        <dbReference type="ARBA" id="ARBA00022457"/>
    </source>
</evidence>
<accession>A0A1T4VWK9</accession>
<dbReference type="Pfam" id="PF11799">
    <property type="entry name" value="IMS_C"/>
    <property type="match status" value="1"/>
</dbReference>
<dbReference type="GO" id="GO:0009432">
    <property type="term" value="P:SOS response"/>
    <property type="evidence" value="ECO:0007669"/>
    <property type="project" value="TreeGrafter"/>
</dbReference>
<keyword evidence="5" id="KW-0808">Transferase</keyword>
<reference evidence="8 9" key="1">
    <citation type="submission" date="2017-02" db="EMBL/GenBank/DDBJ databases">
        <authorList>
            <person name="Peterson S.W."/>
        </authorList>
    </citation>
    <scope>NUCLEOTIDE SEQUENCE [LARGE SCALE GENOMIC DNA]</scope>
    <source>
        <strain evidence="8 9">ATCC 35992</strain>
    </source>
</reference>
<evidence type="ECO:0000256" key="6">
    <source>
        <dbReference type="SAM" id="MobiDB-lite"/>
    </source>
</evidence>
<evidence type="ECO:0000256" key="4">
    <source>
        <dbReference type="ARBA" id="ARBA00022763"/>
    </source>
</evidence>
<evidence type="ECO:0000256" key="5">
    <source>
        <dbReference type="ARBA" id="ARBA00022932"/>
    </source>
</evidence>
<gene>
    <name evidence="8" type="ORF">SAMN02745111_01835</name>
</gene>
<dbReference type="Gene3D" id="1.10.150.20">
    <property type="entry name" value="5' to 3' exonuclease, C-terminal subdomain"/>
    <property type="match status" value="1"/>
</dbReference>
<evidence type="ECO:0000313" key="9">
    <source>
        <dbReference type="Proteomes" id="UP000190814"/>
    </source>
</evidence>
<dbReference type="PANTHER" id="PTHR11076">
    <property type="entry name" value="DNA REPAIR POLYMERASE UMUC / TRANSFERASE FAMILY MEMBER"/>
    <property type="match status" value="1"/>
</dbReference>
<evidence type="ECO:0000256" key="3">
    <source>
        <dbReference type="ARBA" id="ARBA00022695"/>
    </source>
</evidence>
<keyword evidence="4" id="KW-0227">DNA damage</keyword>
<keyword evidence="3" id="KW-0548">Nucleotidyltransferase</keyword>
<keyword evidence="9" id="KW-1185">Reference proteome</keyword>
<dbReference type="OrthoDB" id="9808813at2"/>
<dbReference type="Pfam" id="PF00817">
    <property type="entry name" value="IMS"/>
    <property type="match status" value="1"/>
</dbReference>
<dbReference type="STRING" id="39495.SAMN02745111_01835"/>
<dbReference type="EMBL" id="FUXZ01000011">
    <property type="protein sequence ID" value="SKA69392.1"/>
    <property type="molecule type" value="Genomic_DNA"/>
</dbReference>
<dbReference type="Proteomes" id="UP000190814">
    <property type="component" value="Unassembled WGS sequence"/>
</dbReference>
<protein>
    <submittedName>
        <fullName evidence="8">DNA polymerase V</fullName>
    </submittedName>
</protein>
<dbReference type="RefSeq" id="WP_078766684.1">
    <property type="nucleotide sequence ID" value="NZ_FUXZ01000011.1"/>
</dbReference>
<keyword evidence="2" id="KW-0515">Mutator protein</keyword>
<evidence type="ECO:0000259" key="7">
    <source>
        <dbReference type="PROSITE" id="PS50173"/>
    </source>
</evidence>
<feature type="domain" description="UmuC" evidence="7">
    <location>
        <begin position="7"/>
        <end position="235"/>
    </location>
</feature>
<dbReference type="InterPro" id="IPR050116">
    <property type="entry name" value="DNA_polymerase-Y"/>
</dbReference>
<name>A0A1T4VWK9_9FIRM</name>
<dbReference type="GO" id="GO:0006281">
    <property type="term" value="P:DNA repair"/>
    <property type="evidence" value="ECO:0007669"/>
    <property type="project" value="InterPro"/>
</dbReference>
<dbReference type="PROSITE" id="PS50173">
    <property type="entry name" value="UMUC"/>
    <property type="match status" value="1"/>
</dbReference>
<dbReference type="GO" id="GO:0003684">
    <property type="term" value="F:damaged DNA binding"/>
    <property type="evidence" value="ECO:0007669"/>
    <property type="project" value="InterPro"/>
</dbReference>
<dbReference type="InterPro" id="IPR043502">
    <property type="entry name" value="DNA/RNA_pol_sf"/>
</dbReference>
<evidence type="ECO:0000313" key="8">
    <source>
        <dbReference type="EMBL" id="SKA69392.1"/>
    </source>
</evidence>
<dbReference type="GO" id="GO:0003887">
    <property type="term" value="F:DNA-directed DNA polymerase activity"/>
    <property type="evidence" value="ECO:0007669"/>
    <property type="project" value="UniProtKB-KW"/>
</dbReference>
<dbReference type="InterPro" id="IPR001126">
    <property type="entry name" value="UmuC"/>
</dbReference>
<dbReference type="AlphaFoldDB" id="A0A1T4VWK9"/>
<dbReference type="InterPro" id="IPR043128">
    <property type="entry name" value="Rev_trsase/Diguanyl_cyclase"/>
</dbReference>
<feature type="region of interest" description="Disordered" evidence="6">
    <location>
        <begin position="464"/>
        <end position="484"/>
    </location>
</feature>
<dbReference type="InterPro" id="IPR017961">
    <property type="entry name" value="DNA_pol_Y-fam_little_finger"/>
</dbReference>
<dbReference type="GO" id="GO:0005829">
    <property type="term" value="C:cytosol"/>
    <property type="evidence" value="ECO:0007669"/>
    <property type="project" value="TreeGrafter"/>
</dbReference>
<comment type="similarity">
    <text evidence="1">Belongs to the DNA polymerase type-Y family.</text>
</comment>
<sequence length="539" mass="61821">MEDNRTFIAIDLKSFYASVECVERDLDPLKTNLVVADKSRTEKTICLAVSPSLKKYGIPGRVRLFEVVDKVKQINALRRTENNIKEFKGTSYKDEELEINKELAVDYIVAPPRMALYMDYSTRIFDIYLRYVSPEDMHIYSVDEVFMDVTHYLSTYKMNAHDLTIKIIREVLKETGITATAGIGTNMYLCKIAMDIVAKHMKADKNGVRIAELNERTYRELLWDHKPLSDFWRVGRGYVKKLHSMGLYTMGDIARCSLGSENDFYNEDMLYKAFGVNAELLIDHAWGWEPVNIKDVKDYKPETNSLSVGQVLTRPYSFEEARVVISEMAEHMALDLTSKKLKSNQLTITVGYDINNLNGYSTSKAYGGEVKKDVYGRLIPKHAHGTYNFDNYTRVTSDIIKGVLSVFDREVDENLFIRRMNVCVNRVVTDSKAKEIDAKKREYEQLSLFDQLSEDNNKDINISSSVPNFPLSENDDVQKNVHGDDYNGFVKTKEDEERIQEAMLSIKEKYGKNAILRGTNFREGATARDRNKQIGGHKA</sequence>
<organism evidence="8 9">
    <name type="scientific">Eubacterium uniforme</name>
    <dbReference type="NCBI Taxonomy" id="39495"/>
    <lineage>
        <taxon>Bacteria</taxon>
        <taxon>Bacillati</taxon>
        <taxon>Bacillota</taxon>
        <taxon>Clostridia</taxon>
        <taxon>Eubacteriales</taxon>
        <taxon>Eubacteriaceae</taxon>
        <taxon>Eubacterium</taxon>
    </lineage>
</organism>
<dbReference type="Gene3D" id="3.40.1170.60">
    <property type="match status" value="1"/>
</dbReference>
<dbReference type="SUPFAM" id="SSF56672">
    <property type="entry name" value="DNA/RNA polymerases"/>
    <property type="match status" value="1"/>
</dbReference>
<proteinExistence type="inferred from homology"/>